<comment type="caution">
    <text evidence="1">The sequence shown here is derived from an EMBL/GenBank/DDBJ whole genome shotgun (WGS) entry which is preliminary data.</text>
</comment>
<dbReference type="InterPro" id="IPR012441">
    <property type="entry name" value="DUF1643"/>
</dbReference>
<evidence type="ECO:0000313" key="1">
    <source>
        <dbReference type="EMBL" id="KSU49541.1"/>
    </source>
</evidence>
<dbReference type="AlphaFoldDB" id="A0A0V8GH20"/>
<proteinExistence type="predicted"/>
<gene>
    <name evidence="1" type="ORF">AS033_09250</name>
</gene>
<evidence type="ECO:0000313" key="2">
    <source>
        <dbReference type="Proteomes" id="UP000053797"/>
    </source>
</evidence>
<name>A0A0V8GH20_9BACL</name>
<dbReference type="OrthoDB" id="2352121at2"/>
<dbReference type="Pfam" id="PF07799">
    <property type="entry name" value="DUF1643"/>
    <property type="match status" value="1"/>
</dbReference>
<dbReference type="Proteomes" id="UP000053797">
    <property type="component" value="Unassembled WGS sequence"/>
</dbReference>
<organism evidence="1 2">
    <name type="scientific">Exiguobacterium indicum</name>
    <dbReference type="NCBI Taxonomy" id="296995"/>
    <lineage>
        <taxon>Bacteria</taxon>
        <taxon>Bacillati</taxon>
        <taxon>Bacillota</taxon>
        <taxon>Bacilli</taxon>
        <taxon>Bacillales</taxon>
        <taxon>Bacillales Family XII. Incertae Sedis</taxon>
        <taxon>Exiguobacterium</taxon>
    </lineage>
</organism>
<sequence length="193" mass="22037">MTPADSSELLIEESSIRVQTTFDRDKTKRYLRSYIFDDIAEGTHVAALIYTPRTTDAFLSGTTTQRAYNLMKKYVSDPVKQYDIISLMPDLLVSEDLPFAQASFDETNYEFVAKTLAEVKAKNGVVLCGWGSPGRLMHHLPAYEELFEQYADILYCSGITNKGEPNHLRLTMDDSPMITYNDMKQKAKKLRRK</sequence>
<dbReference type="RefSeq" id="WP_023467910.1">
    <property type="nucleotide sequence ID" value="NZ_FMYN01000002.1"/>
</dbReference>
<dbReference type="EMBL" id="LNQL01000002">
    <property type="protein sequence ID" value="KSU49541.1"/>
    <property type="molecule type" value="Genomic_DNA"/>
</dbReference>
<accession>A0A0V8GH20</accession>
<reference evidence="1 2" key="1">
    <citation type="journal article" date="2015" name="Int. J. Syst. Evol. Microbiol.">
        <title>Exiguobacterium enclense sp. nov., isolated from sediment.</title>
        <authorList>
            <person name="Dastager S.G."/>
            <person name="Mawlankar R."/>
            <person name="Sonalkar V.V."/>
            <person name="Thorat M.N."/>
            <person name="Mual P."/>
            <person name="Verma A."/>
            <person name="Krishnamurthi S."/>
            <person name="Tang S.K."/>
            <person name="Li W.J."/>
        </authorList>
    </citation>
    <scope>NUCLEOTIDE SEQUENCE [LARGE SCALE GENOMIC DNA]</scope>
    <source>
        <strain evidence="1 2">NIO-1109</strain>
    </source>
</reference>
<protein>
    <recommendedName>
        <fullName evidence="3">DUF1643 domain-containing protein</fullName>
    </recommendedName>
</protein>
<evidence type="ECO:0008006" key="3">
    <source>
        <dbReference type="Google" id="ProtNLM"/>
    </source>
</evidence>